<keyword evidence="7" id="KW-0805">Transcription regulation</keyword>
<keyword evidence="5 10" id="KW-0863">Zinc-finger</keyword>
<dbReference type="PROSITE" id="PS51134">
    <property type="entry name" value="ZF_TFIIB"/>
    <property type="match status" value="1"/>
</dbReference>
<dbReference type="Proteomes" id="UP001634394">
    <property type="component" value="Unassembled WGS sequence"/>
</dbReference>
<evidence type="ECO:0000256" key="3">
    <source>
        <dbReference type="ARBA" id="ARBA00022723"/>
    </source>
</evidence>
<dbReference type="PANTHER" id="PTHR11618">
    <property type="entry name" value="TRANSCRIPTION INITIATION FACTOR IIB-RELATED"/>
    <property type="match status" value="1"/>
</dbReference>
<dbReference type="Pfam" id="PF08271">
    <property type="entry name" value="Zn_Ribbon_TF"/>
    <property type="match status" value="1"/>
</dbReference>
<dbReference type="GO" id="GO:0008270">
    <property type="term" value="F:zinc ion binding"/>
    <property type="evidence" value="ECO:0007669"/>
    <property type="project" value="UniProtKB-KW"/>
</dbReference>
<dbReference type="InterPro" id="IPR000812">
    <property type="entry name" value="TFIIB"/>
</dbReference>
<feature type="domain" description="TFIIB-type" evidence="11">
    <location>
        <begin position="2"/>
        <end position="33"/>
    </location>
</feature>
<dbReference type="Gene3D" id="1.10.472.10">
    <property type="entry name" value="Cyclin-like"/>
    <property type="match status" value="1"/>
</dbReference>
<keyword evidence="8" id="KW-0804">Transcription</keyword>
<evidence type="ECO:0000256" key="6">
    <source>
        <dbReference type="ARBA" id="ARBA00022833"/>
    </source>
</evidence>
<keyword evidence="6" id="KW-0862">Zinc</keyword>
<evidence type="ECO:0000256" key="7">
    <source>
        <dbReference type="ARBA" id="ARBA00023015"/>
    </source>
</evidence>
<sequence length="282" mass="31059">MSSSVCSHCGCTEIDKDPARGDAVCTGCGSVLEDQIIVSEVQFQENSGGGSSMIGQFVSSEGPKSISMGSGFQHGMQKESRTITLQNGKKRIQHIAAQMKLNQHCVDTAFNFFKIAVAKRMTRGRKTNHVVAACLYLVCRTERTPHMLLDFSDLLQVNVFVLGRTYLQLSKELCINLPDIGNQLIDLVPESTCDLVLSFYNKNAQAIFFTRKGNLFVADQCEVLLVVANMIVRWMSYMIHVEIALIACEKITIVTLAAFLCGMESVGLYCCCTSQSKIPSRS</sequence>
<proteinExistence type="inferred from homology"/>
<protein>
    <recommendedName>
        <fullName evidence="11">TFIIB-type domain-containing protein</fullName>
    </recommendedName>
</protein>
<dbReference type="SUPFAM" id="SSF47954">
    <property type="entry name" value="Cyclin-like"/>
    <property type="match status" value="1"/>
</dbReference>
<dbReference type="InterPro" id="IPR013150">
    <property type="entry name" value="TFIIB_cyclin"/>
</dbReference>
<evidence type="ECO:0000313" key="13">
    <source>
        <dbReference type="Proteomes" id="UP001634394"/>
    </source>
</evidence>
<keyword evidence="9" id="KW-0539">Nucleus</keyword>
<dbReference type="FunFam" id="2.20.25.10:FF:000012">
    <property type="entry name" value="Putative transcription factor IIIB 90 kDa subunit"/>
    <property type="match status" value="1"/>
</dbReference>
<dbReference type="InterPro" id="IPR013763">
    <property type="entry name" value="Cyclin-like_dom"/>
</dbReference>
<dbReference type="SMART" id="SM00385">
    <property type="entry name" value="CYCLIN"/>
    <property type="match status" value="1"/>
</dbReference>
<comment type="subcellular location">
    <subcellularLocation>
        <location evidence="1">Nucleus</location>
    </subcellularLocation>
</comment>
<evidence type="ECO:0000256" key="1">
    <source>
        <dbReference type="ARBA" id="ARBA00004123"/>
    </source>
</evidence>
<evidence type="ECO:0000256" key="10">
    <source>
        <dbReference type="PROSITE-ProRule" id="PRU00469"/>
    </source>
</evidence>
<keyword evidence="4" id="KW-0677">Repeat</keyword>
<evidence type="ECO:0000256" key="5">
    <source>
        <dbReference type="ARBA" id="ARBA00022771"/>
    </source>
</evidence>
<dbReference type="InterPro" id="IPR036915">
    <property type="entry name" value="Cyclin-like_sf"/>
</dbReference>
<name>A0ABD3WNY0_SINWO</name>
<dbReference type="SUPFAM" id="SSF57783">
    <property type="entry name" value="Zinc beta-ribbon"/>
    <property type="match status" value="1"/>
</dbReference>
<dbReference type="PRINTS" id="PR00685">
    <property type="entry name" value="TIFACTORIIB"/>
</dbReference>
<comment type="similarity">
    <text evidence="2">Belongs to the TFIIB family.</text>
</comment>
<dbReference type="GO" id="GO:0005634">
    <property type="term" value="C:nucleus"/>
    <property type="evidence" value="ECO:0007669"/>
    <property type="project" value="UniProtKB-SubCell"/>
</dbReference>
<comment type="caution">
    <text evidence="12">The sequence shown here is derived from an EMBL/GenBank/DDBJ whole genome shotgun (WGS) entry which is preliminary data.</text>
</comment>
<evidence type="ECO:0000256" key="9">
    <source>
        <dbReference type="ARBA" id="ARBA00023242"/>
    </source>
</evidence>
<evidence type="ECO:0000256" key="2">
    <source>
        <dbReference type="ARBA" id="ARBA00010857"/>
    </source>
</evidence>
<dbReference type="FunFam" id="1.10.472.10:FF:000007">
    <property type="entry name" value="Transcription factor IIIB 90 kDa subunit"/>
    <property type="match status" value="1"/>
</dbReference>
<keyword evidence="3" id="KW-0479">Metal-binding</keyword>
<evidence type="ECO:0000256" key="8">
    <source>
        <dbReference type="ARBA" id="ARBA00023163"/>
    </source>
</evidence>
<dbReference type="PANTHER" id="PTHR11618:SF4">
    <property type="entry name" value="TRANSCRIPTION FACTOR IIIB 90 KDA SUBUNIT"/>
    <property type="match status" value="1"/>
</dbReference>
<dbReference type="Gene3D" id="2.20.25.10">
    <property type="match status" value="1"/>
</dbReference>
<accession>A0ABD3WNY0</accession>
<evidence type="ECO:0000313" key="12">
    <source>
        <dbReference type="EMBL" id="KAL3874453.1"/>
    </source>
</evidence>
<gene>
    <name evidence="12" type="ORF">ACJMK2_037464</name>
</gene>
<dbReference type="AlphaFoldDB" id="A0ABD3WNY0"/>
<reference evidence="12 13" key="1">
    <citation type="submission" date="2024-11" db="EMBL/GenBank/DDBJ databases">
        <title>Chromosome-level genome assembly of the freshwater bivalve Anodonta woodiana.</title>
        <authorList>
            <person name="Chen X."/>
        </authorList>
    </citation>
    <scope>NUCLEOTIDE SEQUENCE [LARGE SCALE GENOMIC DNA]</scope>
    <source>
        <strain evidence="12">MN2024</strain>
        <tissue evidence="12">Gills</tissue>
    </source>
</reference>
<keyword evidence="13" id="KW-1185">Reference proteome</keyword>
<dbReference type="CDD" id="cd20553">
    <property type="entry name" value="CYCLIN_TFIIIB90_rpt1"/>
    <property type="match status" value="1"/>
</dbReference>
<dbReference type="EMBL" id="JBJQND010000006">
    <property type="protein sequence ID" value="KAL3874453.1"/>
    <property type="molecule type" value="Genomic_DNA"/>
</dbReference>
<evidence type="ECO:0000256" key="4">
    <source>
        <dbReference type="ARBA" id="ARBA00022737"/>
    </source>
</evidence>
<evidence type="ECO:0000259" key="11">
    <source>
        <dbReference type="PROSITE" id="PS51134"/>
    </source>
</evidence>
<dbReference type="InterPro" id="IPR013137">
    <property type="entry name" value="Znf_TFIIB"/>
</dbReference>
<organism evidence="12 13">
    <name type="scientific">Sinanodonta woodiana</name>
    <name type="common">Chinese pond mussel</name>
    <name type="synonym">Anodonta woodiana</name>
    <dbReference type="NCBI Taxonomy" id="1069815"/>
    <lineage>
        <taxon>Eukaryota</taxon>
        <taxon>Metazoa</taxon>
        <taxon>Spiralia</taxon>
        <taxon>Lophotrochozoa</taxon>
        <taxon>Mollusca</taxon>
        <taxon>Bivalvia</taxon>
        <taxon>Autobranchia</taxon>
        <taxon>Heteroconchia</taxon>
        <taxon>Palaeoheterodonta</taxon>
        <taxon>Unionida</taxon>
        <taxon>Unionoidea</taxon>
        <taxon>Unionidae</taxon>
        <taxon>Unioninae</taxon>
        <taxon>Sinanodonta</taxon>
    </lineage>
</organism>
<dbReference type="Pfam" id="PF00382">
    <property type="entry name" value="TFIIB"/>
    <property type="match status" value="1"/>
</dbReference>